<reference evidence="1 2" key="1">
    <citation type="submission" date="2020-08" db="EMBL/GenBank/DDBJ databases">
        <title>Sequencing the genomes of 1000 actinobacteria strains.</title>
        <authorList>
            <person name="Klenk H.-P."/>
        </authorList>
    </citation>
    <scope>NUCLEOTIDE SEQUENCE [LARGE SCALE GENOMIC DNA]</scope>
    <source>
        <strain evidence="1 2">DSM 45584</strain>
    </source>
</reference>
<evidence type="ECO:0000313" key="1">
    <source>
        <dbReference type="EMBL" id="MBB5157411.1"/>
    </source>
</evidence>
<proteinExistence type="predicted"/>
<organism evidence="1 2">
    <name type="scientific">Saccharopolyspora phatthalungensis</name>
    <dbReference type="NCBI Taxonomy" id="664693"/>
    <lineage>
        <taxon>Bacteria</taxon>
        <taxon>Bacillati</taxon>
        <taxon>Actinomycetota</taxon>
        <taxon>Actinomycetes</taxon>
        <taxon>Pseudonocardiales</taxon>
        <taxon>Pseudonocardiaceae</taxon>
        <taxon>Saccharopolyspora</taxon>
    </lineage>
</organism>
<dbReference type="AlphaFoldDB" id="A0A840QC60"/>
<accession>A0A840QC60</accession>
<sequence length="787" mass="86352">MARSKRRRKTRTRQIPFRRPLVMRAPELPGPTPEQLDEAVQKHKSRGAPHWKHVDPLTWFSRWLAELRDPFGDVYLQVAPEPSTMEENRLVVPDEAALTRLRELAPEAVTRYETAQRQALDVLVQAVSGADPAPLLCGMVLLTQLEPWGTYFEPASRPTSLDLELVSAIVTSLPCRDRRRATAEDLLTVASAARQVRCWAHAVGLAHSFAQESDIAAGVRGDLLTRWLAWRGSAYPPHAMAAAGALASGHHNNLRARLGFGFADLADFTIALRHKHEMSITPALDAAWDHTTLVTGERPDCVQAGSLRFQEKWLEAAMGLLVDALGVPIDGGPHLLDASRGQTELAILRALGLMPGSTEPVKSVLIDPPHRAKPFALVPAPLGEDDDEVRPEIAVPVNLSALTTDLHLTVEALLARTFPKWPATRARAVDSYAVELLQRVLPGSLALTNVFIDGREGRQEVDGVVVYDDVVIVIEGKGAPLRVAALRGSVDKLVGQLRELVTEGSKQLDRDRSHVLGNDPARFYDASGRCVLEIARSSVRRCYQMLPCLDGLGDVGTALPRLAALGVLDETARPWIVGIADLNAVIDVLDKPAEFIGYLEFRERWTGEPGLVVADEFDLLALYLYQVDLSARLAMLPEDGQLLHAPSQAVFDAWYDGLAGNGPVADKPRIKTTPRLRRFVDEVQRTKPEGWLATTTAALQVPITVATALDQLEAQLARRARRHGASVSGDPEHRLVVVAQDEEYPIAVDGSVPAATSQREPVWLFLRQRGSRLQLEDAGLHQWSTDV</sequence>
<evidence type="ECO:0000313" key="2">
    <source>
        <dbReference type="Proteomes" id="UP000584374"/>
    </source>
</evidence>
<keyword evidence="2" id="KW-1185">Reference proteome</keyword>
<dbReference type="RefSeq" id="WP_184728349.1">
    <property type="nucleotide sequence ID" value="NZ_JACHIW010000001.1"/>
</dbReference>
<protein>
    <recommendedName>
        <fullName evidence="3">NERD domain-containing protein</fullName>
    </recommendedName>
</protein>
<gene>
    <name evidence="1" type="ORF">BJ970_004945</name>
</gene>
<name>A0A840QC60_9PSEU</name>
<dbReference type="Proteomes" id="UP000584374">
    <property type="component" value="Unassembled WGS sequence"/>
</dbReference>
<dbReference type="EMBL" id="JACHIW010000001">
    <property type="protein sequence ID" value="MBB5157411.1"/>
    <property type="molecule type" value="Genomic_DNA"/>
</dbReference>
<comment type="caution">
    <text evidence="1">The sequence shown here is derived from an EMBL/GenBank/DDBJ whole genome shotgun (WGS) entry which is preliminary data.</text>
</comment>
<evidence type="ECO:0008006" key="3">
    <source>
        <dbReference type="Google" id="ProtNLM"/>
    </source>
</evidence>